<proteinExistence type="predicted"/>
<sequence length="172" mass="20091">MAVFDENEDLQNVEDRYLHGRTMLTEWFEMNRRYEEVRKLKYIEMLTMFVWDNSNKIYIKRQQRGSIGRIVNINPAAGDKYYLGILVSLVRGPTCYDDLYTVGEIKYDTFQEACYARGFLGTDKDWHDSITKETLGSFLGIYGRRCLDAPETPSSIPRPPANPRRTAALYTY</sequence>
<keyword evidence="2" id="KW-1185">Reference proteome</keyword>
<dbReference type="Proteomes" id="UP000032141">
    <property type="component" value="Unassembled WGS sequence"/>
</dbReference>
<reference evidence="1" key="1">
    <citation type="journal article" date="2014" name="Genome Biol.">
        <title>Transcriptome and methylome profiling reveals relics of genome dominance in the mesopolyploid Brassica oleracea.</title>
        <authorList>
            <person name="Parkin I.A."/>
            <person name="Koh C."/>
            <person name="Tang H."/>
            <person name="Robinson S.J."/>
            <person name="Kagale S."/>
            <person name="Clarke W.E."/>
            <person name="Town C.D."/>
            <person name="Nixon J."/>
            <person name="Krishnakumar V."/>
            <person name="Bidwell S.L."/>
            <person name="Denoeud F."/>
            <person name="Belcram H."/>
            <person name="Links M.G."/>
            <person name="Just J."/>
            <person name="Clarke C."/>
            <person name="Bender T."/>
            <person name="Huebert T."/>
            <person name="Mason A.S."/>
            <person name="Pires J.C."/>
            <person name="Barker G."/>
            <person name="Moore J."/>
            <person name="Walley P.G."/>
            <person name="Manoli S."/>
            <person name="Batley J."/>
            <person name="Edwards D."/>
            <person name="Nelson M.N."/>
            <person name="Wang X."/>
            <person name="Paterson A.H."/>
            <person name="King G."/>
            <person name="Bancroft I."/>
            <person name="Chalhoub B."/>
            <person name="Sharpe A.G."/>
        </authorList>
    </citation>
    <scope>NUCLEOTIDE SEQUENCE [LARGE SCALE GENOMIC DNA]</scope>
    <source>
        <strain evidence="1">cv. TO1000</strain>
    </source>
</reference>
<evidence type="ECO:0000313" key="2">
    <source>
        <dbReference type="Proteomes" id="UP000032141"/>
    </source>
</evidence>
<dbReference type="STRING" id="109376.A0A0D2ZXW6"/>
<dbReference type="HOGENOM" id="CLU_1557441_0_0_1"/>
<accession>A0A0D2ZXW6</accession>
<evidence type="ECO:0000313" key="1">
    <source>
        <dbReference type="EnsemblPlants" id="Bo06790s010.1"/>
    </source>
</evidence>
<name>A0A0D2ZXW6_BRAOL</name>
<dbReference type="AlphaFoldDB" id="A0A0D2ZXW6"/>
<dbReference type="EnsemblPlants" id="Bo06790s010.1">
    <property type="protein sequence ID" value="Bo06790s010.1"/>
    <property type="gene ID" value="Bo06790s010"/>
</dbReference>
<dbReference type="eggNOG" id="KOG0987">
    <property type="taxonomic scope" value="Eukaryota"/>
</dbReference>
<organism evidence="1 2">
    <name type="scientific">Brassica oleracea var. oleracea</name>
    <dbReference type="NCBI Taxonomy" id="109376"/>
    <lineage>
        <taxon>Eukaryota</taxon>
        <taxon>Viridiplantae</taxon>
        <taxon>Streptophyta</taxon>
        <taxon>Embryophyta</taxon>
        <taxon>Tracheophyta</taxon>
        <taxon>Spermatophyta</taxon>
        <taxon>Magnoliopsida</taxon>
        <taxon>eudicotyledons</taxon>
        <taxon>Gunneridae</taxon>
        <taxon>Pentapetalae</taxon>
        <taxon>rosids</taxon>
        <taxon>malvids</taxon>
        <taxon>Brassicales</taxon>
        <taxon>Brassicaceae</taxon>
        <taxon>Brassiceae</taxon>
        <taxon>Brassica</taxon>
    </lineage>
</organism>
<dbReference type="Gramene" id="Bo06790s010.1">
    <property type="protein sequence ID" value="Bo06790s010.1"/>
    <property type="gene ID" value="Bo06790s010"/>
</dbReference>
<reference evidence="1" key="2">
    <citation type="submission" date="2015-06" db="UniProtKB">
        <authorList>
            <consortium name="EnsemblPlants"/>
        </authorList>
    </citation>
    <scope>IDENTIFICATION</scope>
</reference>
<protein>
    <submittedName>
        <fullName evidence="1">Uncharacterized protein</fullName>
    </submittedName>
</protein>